<dbReference type="Proteomes" id="UP001500902">
    <property type="component" value="Unassembled WGS sequence"/>
</dbReference>
<accession>A0ABP7D2A2</accession>
<comment type="caution">
    <text evidence="1">The sequence shown here is derived from an EMBL/GenBank/DDBJ whole genome shotgun (WGS) entry which is preliminary data.</text>
</comment>
<proteinExistence type="predicted"/>
<protein>
    <submittedName>
        <fullName evidence="1">Uncharacterized protein</fullName>
    </submittedName>
</protein>
<keyword evidence="2" id="KW-1185">Reference proteome</keyword>
<sequence>MAYVCNILIVGSRRALMWAIRQSAWGETATMALVEVEELEPVFGEVLVRVVAAG</sequence>
<evidence type="ECO:0000313" key="1">
    <source>
        <dbReference type="EMBL" id="GAA3698302.1"/>
    </source>
</evidence>
<reference evidence="2" key="1">
    <citation type="journal article" date="2019" name="Int. J. Syst. Evol. Microbiol.">
        <title>The Global Catalogue of Microorganisms (GCM) 10K type strain sequencing project: providing services to taxonomists for standard genome sequencing and annotation.</title>
        <authorList>
            <consortium name="The Broad Institute Genomics Platform"/>
            <consortium name="The Broad Institute Genome Sequencing Center for Infectious Disease"/>
            <person name="Wu L."/>
            <person name="Ma J."/>
        </authorList>
    </citation>
    <scope>NUCLEOTIDE SEQUENCE [LARGE SCALE GENOMIC DNA]</scope>
    <source>
        <strain evidence="2">JCM 16904</strain>
    </source>
</reference>
<evidence type="ECO:0000313" key="2">
    <source>
        <dbReference type="Proteomes" id="UP001500902"/>
    </source>
</evidence>
<organism evidence="1 2">
    <name type="scientific">Nonomuraea antimicrobica</name>
    <dbReference type="NCBI Taxonomy" id="561173"/>
    <lineage>
        <taxon>Bacteria</taxon>
        <taxon>Bacillati</taxon>
        <taxon>Actinomycetota</taxon>
        <taxon>Actinomycetes</taxon>
        <taxon>Streptosporangiales</taxon>
        <taxon>Streptosporangiaceae</taxon>
        <taxon>Nonomuraea</taxon>
    </lineage>
</organism>
<name>A0ABP7D2A2_9ACTN</name>
<dbReference type="EMBL" id="BAAAZP010000152">
    <property type="protein sequence ID" value="GAA3698302.1"/>
    <property type="molecule type" value="Genomic_DNA"/>
</dbReference>
<gene>
    <name evidence="1" type="ORF">GCM10022224_075360</name>
</gene>